<evidence type="ECO:0000313" key="1">
    <source>
        <dbReference type="EMBL" id="OYQ34804.1"/>
    </source>
</evidence>
<gene>
    <name evidence="1" type="ORF">CHU95_09435</name>
</gene>
<dbReference type="OrthoDB" id="9182504at2"/>
<dbReference type="EMBL" id="NOXU01000027">
    <property type="protein sequence ID" value="OYQ34804.1"/>
    <property type="molecule type" value="Genomic_DNA"/>
</dbReference>
<comment type="caution">
    <text evidence="1">The sequence shown here is derived from an EMBL/GenBank/DDBJ whole genome shotgun (WGS) entry which is preliminary data.</text>
</comment>
<dbReference type="Proteomes" id="UP000216998">
    <property type="component" value="Unassembled WGS sequence"/>
</dbReference>
<name>A0A255Z1J5_9PROT</name>
<organism evidence="1 2">
    <name type="scientific">Niveispirillum lacus</name>
    <dbReference type="NCBI Taxonomy" id="1981099"/>
    <lineage>
        <taxon>Bacteria</taxon>
        <taxon>Pseudomonadati</taxon>
        <taxon>Pseudomonadota</taxon>
        <taxon>Alphaproteobacteria</taxon>
        <taxon>Rhodospirillales</taxon>
        <taxon>Azospirillaceae</taxon>
        <taxon>Niveispirillum</taxon>
    </lineage>
</organism>
<dbReference type="AlphaFoldDB" id="A0A255Z1J5"/>
<protein>
    <recommendedName>
        <fullName evidence="3">AttH domain-containing protein</fullName>
    </recommendedName>
</protein>
<evidence type="ECO:0000313" key="2">
    <source>
        <dbReference type="Proteomes" id="UP000216998"/>
    </source>
</evidence>
<dbReference type="RefSeq" id="WP_094456050.1">
    <property type="nucleotide sequence ID" value="NZ_NOXU01000027.1"/>
</dbReference>
<evidence type="ECO:0008006" key="3">
    <source>
        <dbReference type="Google" id="ProtNLM"/>
    </source>
</evidence>
<proteinExistence type="predicted"/>
<reference evidence="1 2" key="1">
    <citation type="submission" date="2017-07" db="EMBL/GenBank/DDBJ databases">
        <title>Niveispirillum cyanobacteriorum sp. nov., isolated from cyanobacterial aggregates in a eutrophic lake.</title>
        <authorList>
            <person name="Cai H."/>
        </authorList>
    </citation>
    <scope>NUCLEOTIDE SEQUENCE [LARGE SCALE GENOMIC DNA]</scope>
    <source>
        <strain evidence="2">TH1-14</strain>
    </source>
</reference>
<keyword evidence="2" id="KW-1185">Reference proteome</keyword>
<accession>A0A255Z1J5</accession>
<sequence>MGWRDRAEGDGAQGSADDLSWLVGTYWYVPTEYLPAMQQVNVTEPKITQVNDQTLWYFTEYSNGYLVGQCAASVDGDDFEYQSIVGSVTPEGTVCLSFTPVGGISLHPVRGSVSVANFIVGQGKMVKHQGEWAFLMQMTGGNGVYNLTHWAYMMQTRPGDQSWTNLPGTDGSQSVDEIFADWG</sequence>